<name>A0A6P8APD8_PYRGI</name>
<sequence length="517" mass="55778">MSFLDVVVRPVVISTKERQICMVILFLLRGSLRGKVDLAVDVGQEDDGLQRHGTAGCQSPARNVCHHGVARQQRRRRPVLPHGGLQQDHGQILGYHLGHQLGGLGIANVGLDVGEALAQVQRPVADGKVEQSVTAGELMDLVAEERHESALVLICDGRVDVDEQPGGQVAVPVADESLVRVKPAGDGLADNAMSQVHESVLHVHERVYRLERLHDVNLDVVVDGLLVEIDGRQGRELLDVTSHANMILVCSVISGDDGDASYQSLTFHLVHGKEHIVVLKEVAYNRSDVVKDQIFVDLEVLNSLLRLGTESDELNRAGALGSHDSLEPAVQSIFPRGTLIKAIDDHDKVFASQGGSTNGPLDGFPEDIIMVLVGSKADGALICLNQDVEKLDVSCTLLEELVEQRLGHGTTSRLGWNPGINRDEQSVVCDAANRVLQVVENHGREDGLARTLGSTQDHGLLGALEEPGQVGADVEAGQLLSVMSQMRGRSEDAGHDVVLWCDPLADGLELGNYFRGY</sequence>
<dbReference type="Proteomes" id="UP000515153">
    <property type="component" value="Chromosome VI"/>
</dbReference>
<reference evidence="1 2" key="1">
    <citation type="journal article" date="2019" name="Mol. Biol. Evol.">
        <title>Blast fungal genomes show frequent chromosomal changes, gene gains and losses, and effector gene turnover.</title>
        <authorList>
            <person name="Gomez Luciano L.B."/>
            <person name="Jason Tsai I."/>
            <person name="Chuma I."/>
            <person name="Tosa Y."/>
            <person name="Chen Y.H."/>
            <person name="Li J.Y."/>
            <person name="Li M.Y."/>
            <person name="Jade Lu M.Y."/>
            <person name="Nakayashiki H."/>
            <person name="Li W.H."/>
        </authorList>
    </citation>
    <scope>NUCLEOTIDE SEQUENCE [LARGE SCALE GENOMIC DNA]</scope>
    <source>
        <strain evidence="1 2">NI907</strain>
    </source>
</reference>
<proteinExistence type="predicted"/>
<dbReference type="KEGG" id="pgri:PgNI_11194"/>
<gene>
    <name evidence="2" type="ORF">PgNI_11194</name>
</gene>
<protein>
    <submittedName>
        <fullName evidence="2">Uncharacterized protein</fullName>
    </submittedName>
</protein>
<accession>A0A6P8APD8</accession>
<dbReference type="RefSeq" id="XP_030976764.1">
    <property type="nucleotide sequence ID" value="XM_031131166.1"/>
</dbReference>
<dbReference type="AlphaFoldDB" id="A0A6P8APD8"/>
<dbReference type="GeneID" id="41966071"/>
<evidence type="ECO:0000313" key="1">
    <source>
        <dbReference type="Proteomes" id="UP000515153"/>
    </source>
</evidence>
<organism evidence="1 2">
    <name type="scientific">Pyricularia grisea</name>
    <name type="common">Crabgrass-specific blast fungus</name>
    <name type="synonym">Magnaporthe grisea</name>
    <dbReference type="NCBI Taxonomy" id="148305"/>
    <lineage>
        <taxon>Eukaryota</taxon>
        <taxon>Fungi</taxon>
        <taxon>Dikarya</taxon>
        <taxon>Ascomycota</taxon>
        <taxon>Pezizomycotina</taxon>
        <taxon>Sordariomycetes</taxon>
        <taxon>Sordariomycetidae</taxon>
        <taxon>Magnaporthales</taxon>
        <taxon>Pyriculariaceae</taxon>
        <taxon>Pyricularia</taxon>
    </lineage>
</organism>
<keyword evidence="1" id="KW-1185">Reference proteome</keyword>
<reference evidence="2" key="3">
    <citation type="submission" date="2025-08" db="UniProtKB">
        <authorList>
            <consortium name="RefSeq"/>
        </authorList>
    </citation>
    <scope>IDENTIFICATION</scope>
    <source>
        <strain evidence="2">NI907</strain>
    </source>
</reference>
<evidence type="ECO:0000313" key="2">
    <source>
        <dbReference type="RefSeq" id="XP_030976764.1"/>
    </source>
</evidence>
<reference evidence="2" key="2">
    <citation type="submission" date="2019-10" db="EMBL/GenBank/DDBJ databases">
        <authorList>
            <consortium name="NCBI Genome Project"/>
        </authorList>
    </citation>
    <scope>NUCLEOTIDE SEQUENCE</scope>
    <source>
        <strain evidence="2">NI907</strain>
    </source>
</reference>